<dbReference type="SUPFAM" id="SSF103481">
    <property type="entry name" value="Multidrug resistance efflux transporter EmrE"/>
    <property type="match status" value="2"/>
</dbReference>
<feature type="transmembrane region" description="Helical" evidence="1">
    <location>
        <begin position="82"/>
        <end position="102"/>
    </location>
</feature>
<dbReference type="eggNOG" id="COG0697">
    <property type="taxonomic scope" value="Bacteria"/>
</dbReference>
<evidence type="ECO:0000313" key="3">
    <source>
        <dbReference type="EMBL" id="AEI95424.1"/>
    </source>
</evidence>
<dbReference type="KEGG" id="rli:RLO149_c034830"/>
<dbReference type="EMBL" id="CP002623">
    <property type="protein sequence ID" value="AEI95424.1"/>
    <property type="molecule type" value="Genomic_DNA"/>
</dbReference>
<dbReference type="InterPro" id="IPR000620">
    <property type="entry name" value="EamA_dom"/>
</dbReference>
<dbReference type="InterPro" id="IPR037185">
    <property type="entry name" value="EmrE-like"/>
</dbReference>
<keyword evidence="1" id="KW-1133">Transmembrane helix</keyword>
<dbReference type="HOGENOM" id="CLU_033863_17_1_5"/>
<evidence type="ECO:0000256" key="1">
    <source>
        <dbReference type="SAM" id="Phobius"/>
    </source>
</evidence>
<name>F7ZA77_ROSLO</name>
<feature type="transmembrane region" description="Helical" evidence="1">
    <location>
        <begin position="52"/>
        <end position="70"/>
    </location>
</feature>
<dbReference type="GO" id="GO:0016020">
    <property type="term" value="C:membrane"/>
    <property type="evidence" value="ECO:0007669"/>
    <property type="project" value="InterPro"/>
</dbReference>
<dbReference type="AlphaFoldDB" id="F7ZA77"/>
<feature type="transmembrane region" description="Helical" evidence="1">
    <location>
        <begin position="134"/>
        <end position="153"/>
    </location>
</feature>
<gene>
    <name evidence="3" type="ordered locus">RLO149_c034830</name>
</gene>
<feature type="transmembrane region" description="Helical" evidence="1">
    <location>
        <begin position="20"/>
        <end position="40"/>
    </location>
</feature>
<feature type="transmembrane region" description="Helical" evidence="1">
    <location>
        <begin position="273"/>
        <end position="293"/>
    </location>
</feature>
<protein>
    <submittedName>
        <fullName evidence="3">Integral membrane protein DUF6</fullName>
    </submittedName>
</protein>
<feature type="transmembrane region" description="Helical" evidence="1">
    <location>
        <begin position="159"/>
        <end position="181"/>
    </location>
</feature>
<dbReference type="Pfam" id="PF00892">
    <property type="entry name" value="EamA"/>
    <property type="match status" value="2"/>
</dbReference>
<accession>F7ZA77</accession>
<feature type="transmembrane region" description="Helical" evidence="1">
    <location>
        <begin position="249"/>
        <end position="267"/>
    </location>
</feature>
<feature type="transmembrane region" description="Helical" evidence="1">
    <location>
        <begin position="218"/>
        <end position="237"/>
    </location>
</feature>
<evidence type="ECO:0000313" key="4">
    <source>
        <dbReference type="Proteomes" id="UP000001353"/>
    </source>
</evidence>
<keyword evidence="1" id="KW-0812">Transmembrane</keyword>
<feature type="transmembrane region" description="Helical" evidence="1">
    <location>
        <begin position="108"/>
        <end position="127"/>
    </location>
</feature>
<sequence length="306" mass="31661">MVRRGTSENWRHMKDSAKGLIVTTAGVLLVVPDALFVRLIDAGALTIAFWRLFLAGFFLGLGILALHGTAPFRAVLKTGRYGLIHMAGVGASGVLFIQAVALTSVANVVFIIASLPIFAAIYSRVFLAEPISLRMLLTMASVLVGLAVIAFGSGETENASLAGDALALAVSALFAAALTAARRVKHVSMVPSVAMGYVAAALVLLPFAAPFSVPPDQVSLVLCHGGFILGSSVLLAIGPRYITSAEVGLLVLLESALAPLLAWAVVGENPGRYAIAGGAIVIGALLVSNIAMLRNQQKHRADSAPS</sequence>
<proteinExistence type="predicted"/>
<dbReference type="PANTHER" id="PTHR22911">
    <property type="entry name" value="ACYL-MALONYL CONDENSING ENZYME-RELATED"/>
    <property type="match status" value="1"/>
</dbReference>
<feature type="transmembrane region" description="Helical" evidence="1">
    <location>
        <begin position="193"/>
        <end position="212"/>
    </location>
</feature>
<keyword evidence="4" id="KW-1185">Reference proteome</keyword>
<organism evidence="3 4">
    <name type="scientific">Roseobacter litoralis (strain ATCC 49566 / DSM 6996 / JCM 21268 / NBRC 15278 / OCh 149)</name>
    <dbReference type="NCBI Taxonomy" id="391595"/>
    <lineage>
        <taxon>Bacteria</taxon>
        <taxon>Pseudomonadati</taxon>
        <taxon>Pseudomonadota</taxon>
        <taxon>Alphaproteobacteria</taxon>
        <taxon>Rhodobacterales</taxon>
        <taxon>Roseobacteraceae</taxon>
        <taxon>Roseobacter</taxon>
    </lineage>
</organism>
<keyword evidence="1" id="KW-0472">Membrane</keyword>
<reference evidence="3 4" key="1">
    <citation type="journal article" date="2011" name="BMC Genomics">
        <title>Comparative genome analysis and genome-guided physiological analysis of Roseobacter litoralis.</title>
        <authorList>
            <person name="Kalhoefer D."/>
            <person name="Thole S."/>
            <person name="Voget S."/>
            <person name="Lehmann R."/>
            <person name="Liesegang H."/>
            <person name="Wollher A."/>
            <person name="Daniel R."/>
            <person name="Simon M."/>
            <person name="Brinkhoff T."/>
        </authorList>
    </citation>
    <scope>NUCLEOTIDE SEQUENCE [LARGE SCALE GENOMIC DNA]</scope>
    <source>
        <strain evidence="4">ATCC 49566 / DSM 6996 / JCM 21268 / NBRC 15278 / OCh 149</strain>
    </source>
</reference>
<feature type="domain" description="EamA" evidence="2">
    <location>
        <begin position="41"/>
        <end position="150"/>
    </location>
</feature>
<evidence type="ECO:0000259" key="2">
    <source>
        <dbReference type="Pfam" id="PF00892"/>
    </source>
</evidence>
<feature type="domain" description="EamA" evidence="2">
    <location>
        <begin position="162"/>
        <end position="288"/>
    </location>
</feature>
<dbReference type="Proteomes" id="UP000001353">
    <property type="component" value="Chromosome"/>
</dbReference>